<comment type="subcellular location">
    <subcellularLocation>
        <location evidence="2">Periplasm</location>
    </subcellularLocation>
</comment>
<comment type="cofactor">
    <cofactor evidence="1">
        <name>Cu cation</name>
        <dbReference type="ChEBI" id="CHEBI:23378"/>
    </cofactor>
</comment>
<dbReference type="InterPro" id="IPR008972">
    <property type="entry name" value="Cupredoxin"/>
</dbReference>
<reference evidence="11 12" key="1">
    <citation type="submission" date="2022-12" db="EMBL/GenBank/DDBJ databases">
        <title>Sphingomonas abieness sp. nov., an endophytic bacterium isolated from Abies koreana.</title>
        <authorList>
            <person name="Jiang L."/>
            <person name="Lee J."/>
        </authorList>
    </citation>
    <scope>NUCLEOTIDE SEQUENCE [LARGE SCALE GENOMIC DNA]</scope>
    <source>
        <strain evidence="12">PAMB 00755</strain>
    </source>
</reference>
<keyword evidence="7" id="KW-0186">Copper</keyword>
<dbReference type="SUPFAM" id="SSF49503">
    <property type="entry name" value="Cupredoxins"/>
    <property type="match status" value="1"/>
</dbReference>
<dbReference type="InterPro" id="IPR000923">
    <property type="entry name" value="BlueCu_1"/>
</dbReference>
<protein>
    <recommendedName>
        <fullName evidence="8">Pseudoazurin</fullName>
    </recommendedName>
</protein>
<dbReference type="InterPro" id="IPR001235">
    <property type="entry name" value="Copper_blue_Plastocyanin"/>
</dbReference>
<feature type="signal peptide" evidence="9">
    <location>
        <begin position="1"/>
        <end position="23"/>
    </location>
</feature>
<keyword evidence="3" id="KW-0813">Transport</keyword>
<dbReference type="Pfam" id="PF00127">
    <property type="entry name" value="Copper-bind"/>
    <property type="match status" value="1"/>
</dbReference>
<evidence type="ECO:0000256" key="7">
    <source>
        <dbReference type="ARBA" id="ARBA00023008"/>
    </source>
</evidence>
<evidence type="ECO:0000256" key="3">
    <source>
        <dbReference type="ARBA" id="ARBA00022448"/>
    </source>
</evidence>
<keyword evidence="9" id="KW-0732">Signal</keyword>
<evidence type="ECO:0000256" key="8">
    <source>
        <dbReference type="NCBIfam" id="TIGR02375"/>
    </source>
</evidence>
<evidence type="ECO:0000256" key="1">
    <source>
        <dbReference type="ARBA" id="ARBA00001935"/>
    </source>
</evidence>
<organism evidence="11 12">
    <name type="scientific">Sphingomonas abietis</name>
    <dbReference type="NCBI Taxonomy" id="3012344"/>
    <lineage>
        <taxon>Bacteria</taxon>
        <taxon>Pseudomonadati</taxon>
        <taxon>Pseudomonadota</taxon>
        <taxon>Alphaproteobacteria</taxon>
        <taxon>Sphingomonadales</taxon>
        <taxon>Sphingomonadaceae</taxon>
        <taxon>Sphingomonas</taxon>
    </lineage>
</organism>
<dbReference type="NCBIfam" id="TIGR02375">
    <property type="entry name" value="pseudoazurin"/>
    <property type="match status" value="1"/>
</dbReference>
<dbReference type="InterPro" id="IPR012745">
    <property type="entry name" value="Pseudoazurin"/>
</dbReference>
<dbReference type="InterPro" id="IPR002386">
    <property type="entry name" value="Amicyanin/Pseudoazurin"/>
</dbReference>
<evidence type="ECO:0000256" key="6">
    <source>
        <dbReference type="ARBA" id="ARBA00022982"/>
    </source>
</evidence>
<dbReference type="Proteomes" id="UP001210865">
    <property type="component" value="Chromosome"/>
</dbReference>
<evidence type="ECO:0000256" key="4">
    <source>
        <dbReference type="ARBA" id="ARBA00022723"/>
    </source>
</evidence>
<dbReference type="PRINTS" id="PR00156">
    <property type="entry name" value="COPPERBLUE"/>
</dbReference>
<sequence length="147" mass="14811">MTIIKILGLTAGLCALGAAPALAKDIVVQMKNQGAAGIMVFEPAYVQASVGDIVHFVPTDPGHNAEAIPGMVPAGADVPPGVMNKAYVLTLSKPGLYGIKCKPHFSMGMVALVKVGKGSAPNAAAAAAVKLPPLAARRMTPMLANAG</sequence>
<keyword evidence="4" id="KW-0479">Metal-binding</keyword>
<dbReference type="EMBL" id="CP115174">
    <property type="protein sequence ID" value="WBO24065.1"/>
    <property type="molecule type" value="Genomic_DNA"/>
</dbReference>
<evidence type="ECO:0000313" key="12">
    <source>
        <dbReference type="Proteomes" id="UP001210865"/>
    </source>
</evidence>
<name>A0ABY7NSY5_9SPHN</name>
<accession>A0ABY7NSY5</accession>
<keyword evidence="5" id="KW-0574">Periplasm</keyword>
<feature type="chain" id="PRO_5045465825" description="Pseudoazurin" evidence="9">
    <location>
        <begin position="24"/>
        <end position="147"/>
    </location>
</feature>
<gene>
    <name evidence="11" type="ORF">PBT88_08130</name>
</gene>
<keyword evidence="12" id="KW-1185">Reference proteome</keyword>
<feature type="domain" description="Blue (type 1) copper" evidence="10">
    <location>
        <begin position="29"/>
        <end position="115"/>
    </location>
</feature>
<proteinExistence type="predicted"/>
<keyword evidence="6" id="KW-0249">Electron transport</keyword>
<evidence type="ECO:0000256" key="2">
    <source>
        <dbReference type="ARBA" id="ARBA00004418"/>
    </source>
</evidence>
<evidence type="ECO:0000256" key="5">
    <source>
        <dbReference type="ARBA" id="ARBA00022764"/>
    </source>
</evidence>
<evidence type="ECO:0000259" key="10">
    <source>
        <dbReference type="Pfam" id="PF00127"/>
    </source>
</evidence>
<dbReference type="Gene3D" id="2.60.40.420">
    <property type="entry name" value="Cupredoxins - blue copper proteins"/>
    <property type="match status" value="1"/>
</dbReference>
<dbReference type="PRINTS" id="PR00155">
    <property type="entry name" value="AMICYANIN"/>
</dbReference>
<evidence type="ECO:0000313" key="11">
    <source>
        <dbReference type="EMBL" id="WBO24065.1"/>
    </source>
</evidence>
<dbReference type="RefSeq" id="WP_270078694.1">
    <property type="nucleotide sequence ID" value="NZ_CP115174.1"/>
</dbReference>
<evidence type="ECO:0000256" key="9">
    <source>
        <dbReference type="SAM" id="SignalP"/>
    </source>
</evidence>